<evidence type="ECO:0000313" key="2">
    <source>
        <dbReference type="EMBL" id="TNN85050.1"/>
    </source>
</evidence>
<feature type="compositionally biased region" description="Basic and acidic residues" evidence="1">
    <location>
        <begin position="72"/>
        <end position="96"/>
    </location>
</feature>
<name>A0A4Z2J4E0_9TELE</name>
<proteinExistence type="predicted"/>
<dbReference type="AlphaFoldDB" id="A0A4Z2J4E0"/>
<sequence>MEEPVGPDKDTQHGDYLLGSAGADALSKGGVLPSRDKQMTDALMLRPRLYNTMQMEVDLSVSPHGLAVRSHQSPERRGQERNEERCRPLEGEEESH</sequence>
<gene>
    <name evidence="2" type="ORF">EYF80_004704</name>
</gene>
<feature type="compositionally biased region" description="Basic and acidic residues" evidence="1">
    <location>
        <begin position="1"/>
        <end position="13"/>
    </location>
</feature>
<evidence type="ECO:0000256" key="1">
    <source>
        <dbReference type="SAM" id="MobiDB-lite"/>
    </source>
</evidence>
<accession>A0A4Z2J4E0</accession>
<keyword evidence="3" id="KW-1185">Reference proteome</keyword>
<feature type="region of interest" description="Disordered" evidence="1">
    <location>
        <begin position="1"/>
        <end position="33"/>
    </location>
</feature>
<evidence type="ECO:0000313" key="3">
    <source>
        <dbReference type="Proteomes" id="UP000314294"/>
    </source>
</evidence>
<protein>
    <submittedName>
        <fullName evidence="2">Uncharacterized protein</fullName>
    </submittedName>
</protein>
<feature type="region of interest" description="Disordered" evidence="1">
    <location>
        <begin position="61"/>
        <end position="96"/>
    </location>
</feature>
<dbReference type="Proteomes" id="UP000314294">
    <property type="component" value="Unassembled WGS sequence"/>
</dbReference>
<comment type="caution">
    <text evidence="2">The sequence shown here is derived from an EMBL/GenBank/DDBJ whole genome shotgun (WGS) entry which is preliminary data.</text>
</comment>
<dbReference type="EMBL" id="SRLO01000023">
    <property type="protein sequence ID" value="TNN85050.1"/>
    <property type="molecule type" value="Genomic_DNA"/>
</dbReference>
<reference evidence="2 3" key="1">
    <citation type="submission" date="2019-03" db="EMBL/GenBank/DDBJ databases">
        <title>First draft genome of Liparis tanakae, snailfish: a comprehensive survey of snailfish specific genes.</title>
        <authorList>
            <person name="Kim W."/>
            <person name="Song I."/>
            <person name="Jeong J.-H."/>
            <person name="Kim D."/>
            <person name="Kim S."/>
            <person name="Ryu S."/>
            <person name="Song J.Y."/>
            <person name="Lee S.K."/>
        </authorList>
    </citation>
    <scope>NUCLEOTIDE SEQUENCE [LARGE SCALE GENOMIC DNA]</scope>
    <source>
        <tissue evidence="2">Muscle</tissue>
    </source>
</reference>
<organism evidence="2 3">
    <name type="scientific">Liparis tanakae</name>
    <name type="common">Tanaka's snailfish</name>
    <dbReference type="NCBI Taxonomy" id="230148"/>
    <lineage>
        <taxon>Eukaryota</taxon>
        <taxon>Metazoa</taxon>
        <taxon>Chordata</taxon>
        <taxon>Craniata</taxon>
        <taxon>Vertebrata</taxon>
        <taxon>Euteleostomi</taxon>
        <taxon>Actinopterygii</taxon>
        <taxon>Neopterygii</taxon>
        <taxon>Teleostei</taxon>
        <taxon>Neoteleostei</taxon>
        <taxon>Acanthomorphata</taxon>
        <taxon>Eupercaria</taxon>
        <taxon>Perciformes</taxon>
        <taxon>Cottioidei</taxon>
        <taxon>Cottales</taxon>
        <taxon>Liparidae</taxon>
        <taxon>Liparis</taxon>
    </lineage>
</organism>